<dbReference type="AlphaFoldDB" id="A0AAV3U066"/>
<accession>A0AAV3U066</accession>
<name>A0AAV3U066_9ALTE</name>
<sequence length="143" mass="16162">MEVVEGKVKKYTSVTKNRVQFELVAKDGVFELFIDQSWVMDVGDVLVIAGQKDKTGKFYAYAYSNQSKNVRGWNYVNYFSLAFLVGMAVFGFLVYFTLASVFMRSNTSALIFIAIGLVAVYFFLRNPLSESLMYLKSKSAICS</sequence>
<keyword evidence="1" id="KW-0472">Membrane</keyword>
<evidence type="ECO:0000313" key="3">
    <source>
        <dbReference type="Proteomes" id="UP001409585"/>
    </source>
</evidence>
<evidence type="ECO:0000256" key="1">
    <source>
        <dbReference type="SAM" id="Phobius"/>
    </source>
</evidence>
<dbReference type="RefSeq" id="WP_345419624.1">
    <property type="nucleotide sequence ID" value="NZ_AP031496.1"/>
</dbReference>
<gene>
    <name evidence="2" type="ORF">GCM10025791_15370</name>
</gene>
<keyword evidence="1" id="KW-0812">Transmembrane</keyword>
<keyword evidence="1" id="KW-1133">Transmembrane helix</keyword>
<evidence type="ECO:0000313" key="2">
    <source>
        <dbReference type="EMBL" id="GAA4938332.1"/>
    </source>
</evidence>
<reference evidence="3" key="1">
    <citation type="journal article" date="2019" name="Int. J. Syst. Evol. Microbiol.">
        <title>The Global Catalogue of Microorganisms (GCM) 10K type strain sequencing project: providing services to taxonomists for standard genome sequencing and annotation.</title>
        <authorList>
            <consortium name="The Broad Institute Genomics Platform"/>
            <consortium name="The Broad Institute Genome Sequencing Center for Infectious Disease"/>
            <person name="Wu L."/>
            <person name="Ma J."/>
        </authorList>
    </citation>
    <scope>NUCLEOTIDE SEQUENCE [LARGE SCALE GENOMIC DNA]</scope>
    <source>
        <strain evidence="3">JCM 19134</strain>
    </source>
</reference>
<protein>
    <submittedName>
        <fullName evidence="2">Uncharacterized protein</fullName>
    </submittedName>
</protein>
<dbReference type="Proteomes" id="UP001409585">
    <property type="component" value="Unassembled WGS sequence"/>
</dbReference>
<dbReference type="EMBL" id="BAABLX010000009">
    <property type="protein sequence ID" value="GAA4938332.1"/>
    <property type="molecule type" value="Genomic_DNA"/>
</dbReference>
<proteinExistence type="predicted"/>
<feature type="transmembrane region" description="Helical" evidence="1">
    <location>
        <begin position="108"/>
        <end position="124"/>
    </location>
</feature>
<comment type="caution">
    <text evidence="2">The sequence shown here is derived from an EMBL/GenBank/DDBJ whole genome shotgun (WGS) entry which is preliminary data.</text>
</comment>
<keyword evidence="3" id="KW-1185">Reference proteome</keyword>
<feature type="transmembrane region" description="Helical" evidence="1">
    <location>
        <begin position="75"/>
        <end position="96"/>
    </location>
</feature>
<organism evidence="2 3">
    <name type="scientific">Halioxenophilus aromaticivorans</name>
    <dbReference type="NCBI Taxonomy" id="1306992"/>
    <lineage>
        <taxon>Bacteria</taxon>
        <taxon>Pseudomonadati</taxon>
        <taxon>Pseudomonadota</taxon>
        <taxon>Gammaproteobacteria</taxon>
        <taxon>Alteromonadales</taxon>
        <taxon>Alteromonadaceae</taxon>
        <taxon>Halioxenophilus</taxon>
    </lineage>
</organism>